<feature type="domain" description="BTB" evidence="2">
    <location>
        <begin position="87"/>
        <end position="146"/>
    </location>
</feature>
<keyword evidence="4" id="KW-1185">Reference proteome</keyword>
<organism evidence="3 4">
    <name type="scientific">Letharia columbiana</name>
    <dbReference type="NCBI Taxonomy" id="112416"/>
    <lineage>
        <taxon>Eukaryota</taxon>
        <taxon>Fungi</taxon>
        <taxon>Dikarya</taxon>
        <taxon>Ascomycota</taxon>
        <taxon>Pezizomycotina</taxon>
        <taxon>Lecanoromycetes</taxon>
        <taxon>OSLEUM clade</taxon>
        <taxon>Lecanoromycetidae</taxon>
        <taxon>Lecanorales</taxon>
        <taxon>Lecanorineae</taxon>
        <taxon>Parmeliaceae</taxon>
        <taxon>Letharia</taxon>
    </lineage>
</organism>
<dbReference type="EMBL" id="JACCJC010000032">
    <property type="protein sequence ID" value="KAF6234162.1"/>
    <property type="molecule type" value="Genomic_DNA"/>
</dbReference>
<protein>
    <recommendedName>
        <fullName evidence="2">BTB domain-containing protein</fullName>
    </recommendedName>
</protein>
<evidence type="ECO:0000256" key="1">
    <source>
        <dbReference type="SAM" id="MobiDB-lite"/>
    </source>
</evidence>
<gene>
    <name evidence="3" type="ORF">HO173_007582</name>
</gene>
<feature type="region of interest" description="Disordered" evidence="1">
    <location>
        <begin position="14"/>
        <end position="68"/>
    </location>
</feature>
<dbReference type="PANTHER" id="PTHR47843">
    <property type="entry name" value="BTB DOMAIN-CONTAINING PROTEIN-RELATED"/>
    <property type="match status" value="1"/>
</dbReference>
<comment type="caution">
    <text evidence="3">The sequence shown here is derived from an EMBL/GenBank/DDBJ whole genome shotgun (WGS) entry which is preliminary data.</text>
</comment>
<dbReference type="RefSeq" id="XP_037163563.1">
    <property type="nucleotide sequence ID" value="XM_037309484.1"/>
</dbReference>
<dbReference type="PROSITE" id="PS50097">
    <property type="entry name" value="BTB"/>
    <property type="match status" value="1"/>
</dbReference>
<dbReference type="SUPFAM" id="SSF54695">
    <property type="entry name" value="POZ domain"/>
    <property type="match status" value="1"/>
</dbReference>
<sequence length="374" mass="41891">MVETAVRFYTPNGVMHFSPRATSPPHYPSPPPPPPSGHPTPSISPPPPLLPTISSPSKRQKTTAKMSEHRAGLVTGLANLLRTGEFSDLEILCGDRHFSVHKNVICCQSMPLKAMCTNGMKESQESVIDLTIDTEPCVSRLVDFFYRCDYDELGDDCEDASTDDEDTAANNDNVAQWNLGSGKDDAGTYGNDASSDDFLPVPLIVTPRQLSLHIDMYVLADKYDVSSLAELAKKKFETMAEQSRPLQRKECFFPALETVPRIYAVTSEHNRGLRDVVVEYTRLQRTKSNNRDSFMFTDKVEELFESVPEFAADVLQSWLKMPYLGYCEEQDCGRILREQNIVCGPCGECGRNKNRIRTRDPSSQSLWTALEYGK</sequence>
<dbReference type="CDD" id="cd18186">
    <property type="entry name" value="BTB_POZ_ZBTB_KLHL-like"/>
    <property type="match status" value="1"/>
</dbReference>
<dbReference type="Proteomes" id="UP000578531">
    <property type="component" value="Unassembled WGS sequence"/>
</dbReference>
<proteinExistence type="predicted"/>
<dbReference type="InterPro" id="IPR011333">
    <property type="entry name" value="SKP1/BTB/POZ_sf"/>
</dbReference>
<dbReference type="InterPro" id="IPR000210">
    <property type="entry name" value="BTB/POZ_dom"/>
</dbReference>
<evidence type="ECO:0000259" key="2">
    <source>
        <dbReference type="PROSITE" id="PS50097"/>
    </source>
</evidence>
<dbReference type="Pfam" id="PF00651">
    <property type="entry name" value="BTB"/>
    <property type="match status" value="1"/>
</dbReference>
<reference evidence="3 4" key="1">
    <citation type="journal article" date="2020" name="Genomics">
        <title>Complete, high-quality genomes from long-read metagenomic sequencing of two wolf lichen thalli reveals enigmatic genome architecture.</title>
        <authorList>
            <person name="McKenzie S.K."/>
            <person name="Walston R.F."/>
            <person name="Allen J.L."/>
        </authorList>
    </citation>
    <scope>NUCLEOTIDE SEQUENCE [LARGE SCALE GENOMIC DNA]</scope>
    <source>
        <strain evidence="3">WasteWater2</strain>
    </source>
</reference>
<evidence type="ECO:0000313" key="3">
    <source>
        <dbReference type="EMBL" id="KAF6234162.1"/>
    </source>
</evidence>
<dbReference type="AlphaFoldDB" id="A0A8H6FSW5"/>
<name>A0A8H6FSW5_9LECA</name>
<evidence type="ECO:0000313" key="4">
    <source>
        <dbReference type="Proteomes" id="UP000578531"/>
    </source>
</evidence>
<feature type="compositionally biased region" description="Pro residues" evidence="1">
    <location>
        <begin position="25"/>
        <end position="50"/>
    </location>
</feature>
<dbReference type="GeneID" id="59289238"/>
<dbReference type="Gene3D" id="3.30.710.10">
    <property type="entry name" value="Potassium Channel Kv1.1, Chain A"/>
    <property type="match status" value="1"/>
</dbReference>
<accession>A0A8H6FSW5</accession>
<dbReference type="OrthoDB" id="6359816at2759"/>
<dbReference type="PANTHER" id="PTHR47843:SF5">
    <property type="entry name" value="BTB_POZ DOMAIN PROTEIN"/>
    <property type="match status" value="1"/>
</dbReference>